<evidence type="ECO:0000313" key="2">
    <source>
        <dbReference type="Proteomes" id="UP000285596"/>
    </source>
</evidence>
<proteinExistence type="predicted"/>
<protein>
    <submittedName>
        <fullName evidence="1">Uncharacterized protein</fullName>
    </submittedName>
</protein>
<gene>
    <name evidence="1" type="ORF">D3105_01975</name>
</gene>
<sequence>MSHRAVSFGATAQAYERFRPDCPPVLHDRLMAHAGHPVHTALERQSVVERRYALSPSDYLGHLSTISAHLVPAPAQREEPFGRIGRVLPDVVEMEADITLHLARRRHEP</sequence>
<accession>A0A423V6H8</accession>
<reference evidence="1 2" key="1">
    <citation type="submission" date="2018-08" db="EMBL/GenBank/DDBJ databases">
        <title>Streptomyces globisporus 1912-4Crt, whole genome shotgun sequence.</title>
        <authorList>
            <person name="Matselyukh B."/>
        </authorList>
    </citation>
    <scope>NUCLEOTIDE SEQUENCE [LARGE SCALE GENOMIC DNA]</scope>
    <source>
        <strain evidence="1 2">1912-4Crt</strain>
    </source>
</reference>
<organism evidence="1 2">
    <name type="scientific">Streptomyces globisporus</name>
    <dbReference type="NCBI Taxonomy" id="1908"/>
    <lineage>
        <taxon>Bacteria</taxon>
        <taxon>Bacillati</taxon>
        <taxon>Actinomycetota</taxon>
        <taxon>Actinomycetes</taxon>
        <taxon>Kitasatosporales</taxon>
        <taxon>Streptomycetaceae</taxon>
        <taxon>Streptomyces</taxon>
    </lineage>
</organism>
<evidence type="ECO:0000313" key="1">
    <source>
        <dbReference type="EMBL" id="ROV70221.1"/>
    </source>
</evidence>
<dbReference type="Proteomes" id="UP000285596">
    <property type="component" value="Unassembled WGS sequence"/>
</dbReference>
<dbReference type="EMBL" id="QWFA01000005">
    <property type="protein sequence ID" value="ROV70221.1"/>
    <property type="molecule type" value="Genomic_DNA"/>
</dbReference>
<name>A0A423V6H8_STRGL</name>
<comment type="caution">
    <text evidence="1">The sequence shown here is derived from an EMBL/GenBank/DDBJ whole genome shotgun (WGS) entry which is preliminary data.</text>
</comment>
<dbReference type="AlphaFoldDB" id="A0A423V6H8"/>